<dbReference type="AlphaFoldDB" id="A0A1I7WNV5"/>
<accession>A0A1I7WNV5</accession>
<reference evidence="2" key="1">
    <citation type="submission" date="2016-11" db="UniProtKB">
        <authorList>
            <consortium name="WormBaseParasite"/>
        </authorList>
    </citation>
    <scope>IDENTIFICATION</scope>
</reference>
<sequence>MSTRFVCLKIYTKAKPLGVFMLAAPDSITSIIEINRQLLNRRYKKSYYDKI</sequence>
<name>A0A1I7WNV5_HETBA</name>
<evidence type="ECO:0000313" key="1">
    <source>
        <dbReference type="Proteomes" id="UP000095283"/>
    </source>
</evidence>
<keyword evidence="1" id="KW-1185">Reference proteome</keyword>
<proteinExistence type="predicted"/>
<evidence type="ECO:0000313" key="2">
    <source>
        <dbReference type="WBParaSite" id="Hba_06767"/>
    </source>
</evidence>
<dbReference type="Proteomes" id="UP000095283">
    <property type="component" value="Unplaced"/>
</dbReference>
<protein>
    <submittedName>
        <fullName evidence="2">Uncharacterized protein</fullName>
    </submittedName>
</protein>
<organism evidence="1 2">
    <name type="scientific">Heterorhabditis bacteriophora</name>
    <name type="common">Entomopathogenic nematode worm</name>
    <dbReference type="NCBI Taxonomy" id="37862"/>
    <lineage>
        <taxon>Eukaryota</taxon>
        <taxon>Metazoa</taxon>
        <taxon>Ecdysozoa</taxon>
        <taxon>Nematoda</taxon>
        <taxon>Chromadorea</taxon>
        <taxon>Rhabditida</taxon>
        <taxon>Rhabditina</taxon>
        <taxon>Rhabditomorpha</taxon>
        <taxon>Strongyloidea</taxon>
        <taxon>Heterorhabditidae</taxon>
        <taxon>Heterorhabditis</taxon>
    </lineage>
</organism>
<dbReference type="WBParaSite" id="Hba_06767">
    <property type="protein sequence ID" value="Hba_06767"/>
    <property type="gene ID" value="Hba_06767"/>
</dbReference>